<dbReference type="AlphaFoldDB" id="A0A7W5C3R3"/>
<keyword evidence="1" id="KW-1133">Transmembrane helix</keyword>
<dbReference type="Pfam" id="PF04286">
    <property type="entry name" value="DUF445"/>
    <property type="match status" value="1"/>
</dbReference>
<dbReference type="InterPro" id="IPR007383">
    <property type="entry name" value="DUF445"/>
</dbReference>
<protein>
    <submittedName>
        <fullName evidence="2">Uncharacterized membrane-anchored protein YjiN (DUF445 family)</fullName>
    </submittedName>
</protein>
<evidence type="ECO:0000313" key="3">
    <source>
        <dbReference type="Proteomes" id="UP000518605"/>
    </source>
</evidence>
<keyword evidence="1" id="KW-0472">Membrane</keyword>
<gene>
    <name evidence="2" type="ORF">FHS16_000354</name>
</gene>
<dbReference type="RefSeq" id="WP_183558007.1">
    <property type="nucleotide sequence ID" value="NZ_CBCSLB010000001.1"/>
</dbReference>
<dbReference type="PANTHER" id="PTHR38442:SF1">
    <property type="entry name" value="INNER MEMBRANE PROTEIN"/>
    <property type="match status" value="1"/>
</dbReference>
<keyword evidence="3" id="KW-1185">Reference proteome</keyword>
<reference evidence="2 3" key="1">
    <citation type="submission" date="2020-08" db="EMBL/GenBank/DDBJ databases">
        <title>Genomic Encyclopedia of Type Strains, Phase III (KMG-III): the genomes of soil and plant-associated and newly described type strains.</title>
        <authorList>
            <person name="Whitman W."/>
        </authorList>
    </citation>
    <scope>NUCLEOTIDE SEQUENCE [LARGE SCALE GENOMIC DNA]</scope>
    <source>
        <strain evidence="2 3">CECT 8234</strain>
    </source>
</reference>
<name>A0A7W5C3R3_9BACL</name>
<comment type="caution">
    <text evidence="2">The sequence shown here is derived from an EMBL/GenBank/DDBJ whole genome shotgun (WGS) entry which is preliminary data.</text>
</comment>
<keyword evidence="1" id="KW-0812">Transmembrane</keyword>
<evidence type="ECO:0000313" key="2">
    <source>
        <dbReference type="EMBL" id="MBB3150322.1"/>
    </source>
</evidence>
<proteinExistence type="predicted"/>
<dbReference type="PANTHER" id="PTHR38442">
    <property type="entry name" value="INNER MEMBRANE PROTEIN-RELATED"/>
    <property type="match status" value="1"/>
</dbReference>
<sequence length="426" mass="47874">MNNFSIKKKADLALLFSAIGIFVAFPFHETFVGGLLFSLFSAATIGGLADSFAVSALFGNPLRIKWPAWMGTNIISRNRERLIGELVKMVQNDLLTIPNIKERLDEYNIAEVLVTYLKEHGGEEGVNDILQQVANDVITTIDLQELAKTVQTFLLEHADSIPVSNIAADVGDWTIRNGYDDRIIEFMIPELIKIVKSASFGSVVDQIVKSAIKSYEGDKFRRKLIDFTAGLEAANISGRLQDWLVSFLEKFHDEDHPQRKQIKAFIAQIVVRLRTDEQLRERIEAGKLSLLAAVKSDIRLDVYIERGLEALRKAAADNAEGQLARYPWIKDKVREGVSYLESNSELLERIDQYVKTTVLKWMEQKHSYIGKLVTDKLNDFSEEELISLVKEKAGKDLQYIRINGIGVGALIGVVLHLATFWIGGHA</sequence>
<organism evidence="2 3">
    <name type="scientific">Paenibacillus endophyticus</name>
    <dbReference type="NCBI Taxonomy" id="1294268"/>
    <lineage>
        <taxon>Bacteria</taxon>
        <taxon>Bacillati</taxon>
        <taxon>Bacillota</taxon>
        <taxon>Bacilli</taxon>
        <taxon>Bacillales</taxon>
        <taxon>Paenibacillaceae</taxon>
        <taxon>Paenibacillus</taxon>
    </lineage>
</organism>
<dbReference type="GO" id="GO:0005886">
    <property type="term" value="C:plasma membrane"/>
    <property type="evidence" value="ECO:0007669"/>
    <property type="project" value="TreeGrafter"/>
</dbReference>
<dbReference type="Proteomes" id="UP000518605">
    <property type="component" value="Unassembled WGS sequence"/>
</dbReference>
<dbReference type="EMBL" id="JACHXW010000001">
    <property type="protein sequence ID" value="MBB3150322.1"/>
    <property type="molecule type" value="Genomic_DNA"/>
</dbReference>
<feature type="transmembrane region" description="Helical" evidence="1">
    <location>
        <begin position="12"/>
        <end position="28"/>
    </location>
</feature>
<feature type="transmembrane region" description="Helical" evidence="1">
    <location>
        <begin position="402"/>
        <end position="423"/>
    </location>
</feature>
<evidence type="ECO:0000256" key="1">
    <source>
        <dbReference type="SAM" id="Phobius"/>
    </source>
</evidence>
<feature type="transmembrane region" description="Helical" evidence="1">
    <location>
        <begin position="34"/>
        <end position="58"/>
    </location>
</feature>
<accession>A0A7W5C3R3</accession>